<feature type="domain" description="Guanylate cyclase" evidence="3">
    <location>
        <begin position="108"/>
        <end position="240"/>
    </location>
</feature>
<dbReference type="SUPFAM" id="SSF48452">
    <property type="entry name" value="TPR-like"/>
    <property type="match status" value="2"/>
</dbReference>
<organism evidence="4 5">
    <name type="scientific">Bradyrhizobium australiense</name>
    <dbReference type="NCBI Taxonomy" id="2721161"/>
    <lineage>
        <taxon>Bacteria</taxon>
        <taxon>Pseudomonadati</taxon>
        <taxon>Pseudomonadota</taxon>
        <taxon>Alphaproteobacteria</taxon>
        <taxon>Hyphomicrobiales</taxon>
        <taxon>Nitrobacteraceae</taxon>
        <taxon>Bradyrhizobium</taxon>
    </lineage>
</organism>
<evidence type="ECO:0000313" key="5">
    <source>
        <dbReference type="Proteomes" id="UP000544122"/>
    </source>
</evidence>
<evidence type="ECO:0000256" key="1">
    <source>
        <dbReference type="ARBA" id="ARBA00022741"/>
    </source>
</evidence>
<dbReference type="Proteomes" id="UP000544122">
    <property type="component" value="Unassembled WGS sequence"/>
</dbReference>
<dbReference type="PROSITE" id="PS50125">
    <property type="entry name" value="GUANYLATE_CYCLASE_2"/>
    <property type="match status" value="1"/>
</dbReference>
<keyword evidence="2" id="KW-0067">ATP-binding</keyword>
<dbReference type="EMBL" id="JAAVLX010000003">
    <property type="protein sequence ID" value="NOJ39986.1"/>
    <property type="molecule type" value="Genomic_DNA"/>
</dbReference>
<dbReference type="SUPFAM" id="SSF55073">
    <property type="entry name" value="Nucleotide cyclase"/>
    <property type="match status" value="1"/>
</dbReference>
<dbReference type="Gene3D" id="3.30.70.1230">
    <property type="entry name" value="Nucleotide cyclase"/>
    <property type="match status" value="1"/>
</dbReference>
<gene>
    <name evidence="4" type="ORF">HCN58_10295</name>
</gene>
<dbReference type="Pfam" id="PF13191">
    <property type="entry name" value="AAA_16"/>
    <property type="match status" value="1"/>
</dbReference>
<comment type="caution">
    <text evidence="4">The sequence shown here is derived from an EMBL/GenBank/DDBJ whole genome shotgun (WGS) entry which is preliminary data.</text>
</comment>
<proteinExistence type="predicted"/>
<dbReference type="Pfam" id="PF00211">
    <property type="entry name" value="Guanylate_cyc"/>
    <property type="match status" value="1"/>
</dbReference>
<evidence type="ECO:0000259" key="3">
    <source>
        <dbReference type="PROSITE" id="PS50125"/>
    </source>
</evidence>
<evidence type="ECO:0000313" key="4">
    <source>
        <dbReference type="EMBL" id="NOJ39986.1"/>
    </source>
</evidence>
<dbReference type="PANTHER" id="PTHR16305:SF28">
    <property type="entry name" value="GUANYLATE CYCLASE DOMAIN-CONTAINING PROTEIN"/>
    <property type="match status" value="1"/>
</dbReference>
<protein>
    <submittedName>
        <fullName evidence="4">AAA family ATPase</fullName>
    </submittedName>
</protein>
<name>A0A7Y4GQI8_9BRAD</name>
<dbReference type="InterPro" id="IPR025874">
    <property type="entry name" value="DZR"/>
</dbReference>
<dbReference type="InterPro" id="IPR001054">
    <property type="entry name" value="A/G_cyclase"/>
</dbReference>
<dbReference type="InterPro" id="IPR029787">
    <property type="entry name" value="Nucleotide_cyclase"/>
</dbReference>
<dbReference type="GO" id="GO:0004016">
    <property type="term" value="F:adenylate cyclase activity"/>
    <property type="evidence" value="ECO:0007669"/>
    <property type="project" value="TreeGrafter"/>
</dbReference>
<dbReference type="AlphaFoldDB" id="A0A7Y4GQI8"/>
<reference evidence="4 5" key="1">
    <citation type="submission" date="2020-03" db="EMBL/GenBank/DDBJ databases">
        <title>Bradyrhizobium diversity isolated from nodules of Indigofera sp.</title>
        <authorList>
            <person name="Klepa M."/>
            <person name="Helene L."/>
            <person name="Hungria M."/>
        </authorList>
    </citation>
    <scope>NUCLEOTIDE SEQUENCE [LARGE SCALE GENOMIC DNA]</scope>
    <source>
        <strain evidence="4 5">WSM 1791</strain>
    </source>
</reference>
<dbReference type="GO" id="GO:0035556">
    <property type="term" value="P:intracellular signal transduction"/>
    <property type="evidence" value="ECO:0007669"/>
    <property type="project" value="InterPro"/>
</dbReference>
<dbReference type="InterPro" id="IPR011990">
    <property type="entry name" value="TPR-like_helical_dom_sf"/>
</dbReference>
<sequence>MLPIDVKVTLVACSARDLLTMKCPSCEHENTVDAKFCDQCAAPLARACGSCGCALPTTAKFCPECGDPVKSFGDDRRFVSPRSYTPQHLADQILGARAAIEGERKQVTVLFADIKDSMKVFSDRDAEAAQKFFDPVLDCMIEAVHRYEGTVNRVMGDGILALFGAPIAHEDHAVRACYAGLRMQEMVARYAGQLHRSHGPVIEIRVGIDSGEIVIRAIGNDLHMDYTVVGQTAHLASRMQQMAKAGSVLTTAATFQLAEGYVAMKRLGPMEVKGVTGPVQVYEVTGAGAARTRLQVAAGRGLTRFVGREVELEQLYRVQKLAGRGRGQVVAIVGEAGVGKSRLVREFVRSHHTAEWLVLESKSAPYGRASPYLPVIELLRDYFEISAEDSTHSIREKVTGKVLGLDQTLQDAIPPLLDLLDSLEESHPFRSLDLVRHRQCTCQAVVRLLLSESRVRPVVAVFEELHWNDPLSLSLLNEVVVAAQDSRLLLVVCYRPEYRDQWRNRPNYHQLHLEPLASESLAEFLQALLGSDPGLDSVKRFLAERANGNPFFVEEMVRSLIDTSAIEGSYRLARPFSTNEVPPTVQAVLAARIDALPATEKHLLEEASVIGPTVPFELLRAISALKENELRIRLDNLQAAEFLYSTRLFPDLEYTFKHALTHDVAYSGVLHERCREIHARVADAMEKIYGDRLSEQVERLAHHAVRGEQRERAVHYLRRAGAKAIGKSALLEARACFEQALGVLKTLPESEATLENAFETRLELRPVLRQLGEVRPMLEHLREAEALAERLKDDRRRCQVCSFMTTVLSTLDELDDALVTGTRAVEIAGRSGDVRLGAVATSCLEEAYYYRGEYEHVVEIATASLPAMPVEWGNEYLGLAVPASVFGRSWLIMGLAELGRFAEAAKYETEAIQLAEQTQNAHTIGWAHLAASMLHLFEADWSKARSLLDHWMNVPGTEVAMLFPWAVTSSAWALAQVGEVGEALKRVREGERLLELQTAKGIVGHRAWGYHAASRACLLLGQLDEARDLGCRAVESAQRQPGFTAHALRLLGDLVTHPDEFDAESGEAHYQQALALAQLHGMRPLVAHCRLGLGKLYDRVGQPEQARENMTAATKLYREMDMHFWLEAGEERGSLAI</sequence>
<evidence type="ECO:0000256" key="2">
    <source>
        <dbReference type="ARBA" id="ARBA00022840"/>
    </source>
</evidence>
<dbReference type="Pfam" id="PF12773">
    <property type="entry name" value="DZR"/>
    <property type="match status" value="1"/>
</dbReference>
<dbReference type="SUPFAM" id="SSF52540">
    <property type="entry name" value="P-loop containing nucleoside triphosphate hydrolases"/>
    <property type="match status" value="1"/>
</dbReference>
<dbReference type="CDD" id="cd07302">
    <property type="entry name" value="CHD"/>
    <property type="match status" value="1"/>
</dbReference>
<dbReference type="GO" id="GO:0009190">
    <property type="term" value="P:cyclic nucleotide biosynthetic process"/>
    <property type="evidence" value="ECO:0007669"/>
    <property type="project" value="InterPro"/>
</dbReference>
<dbReference type="GO" id="GO:0005524">
    <property type="term" value="F:ATP binding"/>
    <property type="evidence" value="ECO:0007669"/>
    <property type="project" value="UniProtKB-KW"/>
</dbReference>
<dbReference type="SMART" id="SM00044">
    <property type="entry name" value="CYCc"/>
    <property type="match status" value="1"/>
</dbReference>
<dbReference type="Gene3D" id="1.25.40.10">
    <property type="entry name" value="Tetratricopeptide repeat domain"/>
    <property type="match status" value="2"/>
</dbReference>
<accession>A0A7Y4GQI8</accession>
<dbReference type="GO" id="GO:0005737">
    <property type="term" value="C:cytoplasm"/>
    <property type="evidence" value="ECO:0007669"/>
    <property type="project" value="TreeGrafter"/>
</dbReference>
<dbReference type="PANTHER" id="PTHR16305">
    <property type="entry name" value="TESTICULAR SOLUBLE ADENYLYL CYCLASE"/>
    <property type="match status" value="1"/>
</dbReference>
<keyword evidence="1" id="KW-0547">Nucleotide-binding</keyword>
<dbReference type="InterPro" id="IPR041664">
    <property type="entry name" value="AAA_16"/>
</dbReference>
<keyword evidence="5" id="KW-1185">Reference proteome</keyword>
<dbReference type="InterPro" id="IPR027417">
    <property type="entry name" value="P-loop_NTPase"/>
</dbReference>
<dbReference type="Gene3D" id="3.40.50.300">
    <property type="entry name" value="P-loop containing nucleotide triphosphate hydrolases"/>
    <property type="match status" value="1"/>
</dbReference>